<gene>
    <name evidence="1" type="ORF">ISU07_12285</name>
</gene>
<name>A0A930VE23_9ACTN</name>
<keyword evidence="2" id="KW-1185">Reference proteome</keyword>
<comment type="caution">
    <text evidence="1">The sequence shown here is derived from an EMBL/GenBank/DDBJ whole genome shotgun (WGS) entry which is preliminary data.</text>
</comment>
<evidence type="ECO:0000313" key="2">
    <source>
        <dbReference type="Proteomes" id="UP000640489"/>
    </source>
</evidence>
<dbReference type="EMBL" id="JADKPN010000006">
    <property type="protein sequence ID" value="MBF4763906.1"/>
    <property type="molecule type" value="Genomic_DNA"/>
</dbReference>
<dbReference type="Proteomes" id="UP000640489">
    <property type="component" value="Unassembled WGS sequence"/>
</dbReference>
<protein>
    <submittedName>
        <fullName evidence="1">Uncharacterized protein</fullName>
    </submittedName>
</protein>
<sequence>MPPVEEPLSRADLVLLRRLVLEHKAAERRHRFPAVLHLGGPGRPEAGRIVEDHAGPDAERLDHALRCDVLEALLKRATRTDPGRPLMTWLTRPGTLEVQDLDLEWLRAVTRVNAETDRALPFLVVTRDGWRDPASGVERRWRRLRQR</sequence>
<organism evidence="1 2">
    <name type="scientific">Nocardioides islandensis</name>
    <dbReference type="NCBI Taxonomy" id="433663"/>
    <lineage>
        <taxon>Bacteria</taxon>
        <taxon>Bacillati</taxon>
        <taxon>Actinomycetota</taxon>
        <taxon>Actinomycetes</taxon>
        <taxon>Propionibacteriales</taxon>
        <taxon>Nocardioidaceae</taxon>
        <taxon>Nocardioides</taxon>
    </lineage>
</organism>
<proteinExistence type="predicted"/>
<dbReference type="AlphaFoldDB" id="A0A930VE23"/>
<accession>A0A930VE23</accession>
<evidence type="ECO:0000313" key="1">
    <source>
        <dbReference type="EMBL" id="MBF4763906.1"/>
    </source>
</evidence>
<dbReference type="RefSeq" id="WP_194707080.1">
    <property type="nucleotide sequence ID" value="NZ_JADKPN010000006.1"/>
</dbReference>
<reference evidence="1" key="1">
    <citation type="submission" date="2020-11" db="EMBL/GenBank/DDBJ databases">
        <title>Nocardioides sp. nov., isolated from Soil of Cynanchum wilfordii Hemsley rhizosphere.</title>
        <authorList>
            <person name="Lee J.-S."/>
            <person name="Suh M.K."/>
            <person name="Kim J.-S."/>
        </authorList>
    </citation>
    <scope>NUCLEOTIDE SEQUENCE</scope>
    <source>
        <strain evidence="1">KCTC 19275</strain>
    </source>
</reference>